<evidence type="ECO:0000313" key="15">
    <source>
        <dbReference type="EMBL" id="QUC22658.1"/>
    </source>
</evidence>
<dbReference type="EC" id="3.4.16.-" evidence="14"/>
<keyword evidence="8" id="KW-0732">Signal</keyword>
<dbReference type="Pfam" id="PF00450">
    <property type="entry name" value="Peptidase_S10"/>
    <property type="match status" value="1"/>
</dbReference>
<evidence type="ECO:0000256" key="11">
    <source>
        <dbReference type="ARBA" id="ARBA00023180"/>
    </source>
</evidence>
<dbReference type="GO" id="GO:0006508">
    <property type="term" value="P:proteolysis"/>
    <property type="evidence" value="ECO:0007669"/>
    <property type="project" value="UniProtKB-KW"/>
</dbReference>
<dbReference type="AlphaFoldDB" id="A0A8E5HWK8"/>
<proteinExistence type="inferred from homology"/>
<dbReference type="Proteomes" id="UP000027002">
    <property type="component" value="Chromosome 5"/>
</dbReference>
<evidence type="ECO:0000256" key="1">
    <source>
        <dbReference type="ARBA" id="ARBA00001003"/>
    </source>
</evidence>
<evidence type="ECO:0000256" key="7">
    <source>
        <dbReference type="ARBA" id="ARBA00022670"/>
    </source>
</evidence>
<evidence type="ECO:0000313" key="16">
    <source>
        <dbReference type="Proteomes" id="UP000027002"/>
    </source>
</evidence>
<name>A0A8E5HWK8_USTVR</name>
<dbReference type="GO" id="GO:0005886">
    <property type="term" value="C:plasma membrane"/>
    <property type="evidence" value="ECO:0007669"/>
    <property type="project" value="UniProtKB-SubCell"/>
</dbReference>
<dbReference type="PROSITE" id="PS00131">
    <property type="entry name" value="CARBOXYPEPT_SER_SER"/>
    <property type="match status" value="1"/>
</dbReference>
<keyword evidence="10" id="KW-0843">Virulence</keyword>
<evidence type="ECO:0000256" key="5">
    <source>
        <dbReference type="ARBA" id="ARBA00022622"/>
    </source>
</evidence>
<keyword evidence="16" id="KW-1185">Reference proteome</keyword>
<reference evidence="15" key="1">
    <citation type="submission" date="2020-03" db="EMBL/GenBank/DDBJ databases">
        <title>A mixture of massive structural variations and highly conserved coding sequences in Ustilaginoidea virens genome.</title>
        <authorList>
            <person name="Zhang K."/>
            <person name="Zhao Z."/>
            <person name="Zhang Z."/>
            <person name="Li Y."/>
            <person name="Hsiang T."/>
            <person name="Sun W."/>
        </authorList>
    </citation>
    <scope>NUCLEOTIDE SEQUENCE</scope>
    <source>
        <strain evidence="15">UV-8b</strain>
    </source>
</reference>
<dbReference type="PANTHER" id="PTHR11802:SF189">
    <property type="entry name" value="CARBOXYPEPTIDASE"/>
    <property type="match status" value="1"/>
</dbReference>
<dbReference type="PRINTS" id="PR00724">
    <property type="entry name" value="CRBOXYPTASEC"/>
</dbReference>
<sequence length="642" mass="71294">MFRLLTAPRARSSILFNKMPEIVVRSRHLPGKNKMLKCLLLSGLAGLSAAQFPPPLEGVKVLKSKLHENVTISFKEPGLCETTPGVKSYAGHVHLPPGLLDDASGEKQNYPLNTFFWFFEARHDAENAPLAVWLNGGPGGSSMMGLLQENGPCFVGKDSKTTVHNPWSWNNHVNMLYIDQPNQVGFSYDTPTNVTVRTHLDQSLEIIPTDFSETSPRVNLTTRVGTVSSQKSLYTTNSTAQAAHALWHFSQIFFTEFPHYKPKDDRVSMWAESYGGHYGPGFMRFFQQQNEKILNGSIDVAHAHFLHLDTLGIVNGYVDAVIQEEASIIFAFNNTYGIQAINQTVHDALMHNYTRSGGCRDQIIQCQKELVGLDKSIVHAAKELPRTLCSTMQDACLSSGEEAFQESNNARFDIAHPKHDPFPPPHMHGYLTDDKVLAAIGSPVNFTWVSETVSDNFMSTLDIVHGGFLDAVGYLLDSGVKVHMMYGDRDFACNWIGGEMASLAVPYSRAQDFKRAGYADMVTSAGVGGLTRQVGNFSFTRVFQAGHEVPMYQPEAAYEIFMRALFNRDIPTGKVPVHDELSTVGPSSTWHVKQTAPEPPSPRCYVLMPETCTPETWERVMAGEVTVKDFFVAEDEHHDGEL</sequence>
<organism evidence="15 16">
    <name type="scientific">Ustilaginoidea virens</name>
    <name type="common">Rice false smut fungus</name>
    <name type="synonym">Villosiclava virens</name>
    <dbReference type="NCBI Taxonomy" id="1159556"/>
    <lineage>
        <taxon>Eukaryota</taxon>
        <taxon>Fungi</taxon>
        <taxon>Dikarya</taxon>
        <taxon>Ascomycota</taxon>
        <taxon>Pezizomycotina</taxon>
        <taxon>Sordariomycetes</taxon>
        <taxon>Hypocreomycetidae</taxon>
        <taxon>Hypocreales</taxon>
        <taxon>Clavicipitaceae</taxon>
        <taxon>Ustilaginoidea</taxon>
    </lineage>
</organism>
<evidence type="ECO:0000256" key="4">
    <source>
        <dbReference type="ARBA" id="ARBA00022475"/>
    </source>
</evidence>
<dbReference type="SUPFAM" id="SSF53474">
    <property type="entry name" value="alpha/beta-Hydrolases"/>
    <property type="match status" value="1"/>
</dbReference>
<evidence type="ECO:0000256" key="2">
    <source>
        <dbReference type="ARBA" id="ARBA00004609"/>
    </source>
</evidence>
<dbReference type="InterPro" id="IPR018202">
    <property type="entry name" value="Ser_caboxypep_ser_AS"/>
</dbReference>
<comment type="subcellular location">
    <subcellularLocation>
        <location evidence="2">Cell membrane</location>
        <topology evidence="2">Lipid-anchor</topology>
        <topology evidence="2">GPI-anchor</topology>
    </subcellularLocation>
</comment>
<dbReference type="PROSITE" id="PS00560">
    <property type="entry name" value="CARBOXYPEPT_SER_HIS"/>
    <property type="match status" value="1"/>
</dbReference>
<dbReference type="KEGG" id="uvi:66067676"/>
<gene>
    <name evidence="15" type="ORF">UV8b_06899</name>
</gene>
<dbReference type="GeneID" id="66067676"/>
<evidence type="ECO:0000256" key="12">
    <source>
        <dbReference type="ARBA" id="ARBA00023288"/>
    </source>
</evidence>
<dbReference type="PANTHER" id="PTHR11802">
    <property type="entry name" value="SERINE PROTEASE FAMILY S10 SERINE CARBOXYPEPTIDASE"/>
    <property type="match status" value="1"/>
</dbReference>
<dbReference type="InterPro" id="IPR001563">
    <property type="entry name" value="Peptidase_S10"/>
</dbReference>
<dbReference type="GO" id="GO:0004185">
    <property type="term" value="F:serine-type carboxypeptidase activity"/>
    <property type="evidence" value="ECO:0007669"/>
    <property type="project" value="UniProtKB-UniRule"/>
</dbReference>
<keyword evidence="6 14" id="KW-0121">Carboxypeptidase</keyword>
<comment type="similarity">
    <text evidence="3 14">Belongs to the peptidase S10 family.</text>
</comment>
<accession>A0A8E5HWK8</accession>
<evidence type="ECO:0000256" key="3">
    <source>
        <dbReference type="ARBA" id="ARBA00009431"/>
    </source>
</evidence>
<dbReference type="Gene3D" id="3.40.50.1820">
    <property type="entry name" value="alpha/beta hydrolase"/>
    <property type="match status" value="1"/>
</dbReference>
<dbReference type="OrthoDB" id="443318at2759"/>
<dbReference type="GO" id="GO:0000324">
    <property type="term" value="C:fungal-type vacuole"/>
    <property type="evidence" value="ECO:0007669"/>
    <property type="project" value="TreeGrafter"/>
</dbReference>
<keyword evidence="5" id="KW-0336">GPI-anchor</keyword>
<comment type="function">
    <text evidence="13">Extracellular serine carboxypeptidase that contributes to pathogenicity.</text>
</comment>
<keyword evidence="11" id="KW-0325">Glycoprotein</keyword>
<keyword evidence="7 14" id="KW-0645">Protease</keyword>
<keyword evidence="9 14" id="KW-0378">Hydrolase</keyword>
<dbReference type="RefSeq" id="XP_043000331.1">
    <property type="nucleotide sequence ID" value="XM_043144396.1"/>
</dbReference>
<evidence type="ECO:0000256" key="14">
    <source>
        <dbReference type="RuleBase" id="RU361156"/>
    </source>
</evidence>
<evidence type="ECO:0000256" key="9">
    <source>
        <dbReference type="ARBA" id="ARBA00022801"/>
    </source>
</evidence>
<evidence type="ECO:0000256" key="13">
    <source>
        <dbReference type="ARBA" id="ARBA00037356"/>
    </source>
</evidence>
<protein>
    <recommendedName>
        <fullName evidence="14">Carboxypeptidase</fullName>
        <ecNumber evidence="14">3.4.16.-</ecNumber>
    </recommendedName>
</protein>
<dbReference type="InterPro" id="IPR033124">
    <property type="entry name" value="Ser_caboxypep_his_AS"/>
</dbReference>
<comment type="catalytic activity">
    <reaction evidence="1">
        <text>Preferential release of a C-terminal arginine or lysine residue.</text>
        <dbReference type="EC" id="3.4.16.6"/>
    </reaction>
</comment>
<evidence type="ECO:0000256" key="10">
    <source>
        <dbReference type="ARBA" id="ARBA00023026"/>
    </source>
</evidence>
<dbReference type="EMBL" id="CP072757">
    <property type="protein sequence ID" value="QUC22658.1"/>
    <property type="molecule type" value="Genomic_DNA"/>
</dbReference>
<dbReference type="InterPro" id="IPR029058">
    <property type="entry name" value="AB_hydrolase_fold"/>
</dbReference>
<evidence type="ECO:0000256" key="6">
    <source>
        <dbReference type="ARBA" id="ARBA00022645"/>
    </source>
</evidence>
<dbReference type="GO" id="GO:0098552">
    <property type="term" value="C:side of membrane"/>
    <property type="evidence" value="ECO:0007669"/>
    <property type="project" value="UniProtKB-KW"/>
</dbReference>
<keyword evidence="12" id="KW-0449">Lipoprotein</keyword>
<keyword evidence="5" id="KW-0472">Membrane</keyword>
<evidence type="ECO:0000256" key="8">
    <source>
        <dbReference type="ARBA" id="ARBA00022729"/>
    </source>
</evidence>
<keyword evidence="4" id="KW-1003">Cell membrane</keyword>